<proteinExistence type="predicted"/>
<sequence>MSHKEADETFIALPYVTQTSDEIEYHSDLNGQRGTVLGAIGGASDLLLANQ</sequence>
<name>A0A192CF71_ECO25</name>
<gene>
    <name evidence="1" type="ORF">WLH_03522</name>
</gene>
<organism evidence="1 2">
    <name type="scientific">Escherichia coli O25b:H4</name>
    <dbReference type="NCBI Taxonomy" id="941280"/>
    <lineage>
        <taxon>Bacteria</taxon>
        <taxon>Pseudomonadati</taxon>
        <taxon>Pseudomonadota</taxon>
        <taxon>Gammaproteobacteria</taxon>
        <taxon>Enterobacterales</taxon>
        <taxon>Enterobacteriaceae</taxon>
        <taxon>Escherichia</taxon>
    </lineage>
</organism>
<dbReference type="EMBL" id="CP015085">
    <property type="protein sequence ID" value="ANK04783.1"/>
    <property type="molecule type" value="Genomic_DNA"/>
</dbReference>
<accession>A0A192CF71</accession>
<protein>
    <submittedName>
        <fullName evidence="1">Uncharacterized protein</fullName>
    </submittedName>
</protein>
<evidence type="ECO:0000313" key="2">
    <source>
        <dbReference type="Proteomes" id="UP000183316"/>
    </source>
</evidence>
<reference evidence="1 2" key="1">
    <citation type="submission" date="2016-03" db="EMBL/GenBank/DDBJ databases">
        <title>Genome Sequence and Comparative Pathogenic Determinants of Uropathogenic Escherichia coli O25b:H4, a Clinical Isolate from Saudi Arabia.</title>
        <authorList>
            <person name="Alyamani E.A.J."/>
            <person name="Khiyami M.A."/>
            <person name="Booq R.Y."/>
            <person name="Bahwerth F.S."/>
            <person name="Vaisvil B."/>
            <person name="Schmitt D.P."/>
            <person name="Kapatral V."/>
        </authorList>
    </citation>
    <scope>NUCLEOTIDE SEQUENCE [LARGE SCALE GENOMIC DNA]</scope>
    <source>
        <strain evidence="1 2">O25b:H4</strain>
    </source>
</reference>
<dbReference type="AlphaFoldDB" id="A0A192CF71"/>
<evidence type="ECO:0000313" key="1">
    <source>
        <dbReference type="EMBL" id="ANK04783.1"/>
    </source>
</evidence>
<dbReference type="Proteomes" id="UP000183316">
    <property type="component" value="Chromosome"/>
</dbReference>